<accession>G7TGG4</accession>
<feature type="compositionally biased region" description="Basic and acidic residues" evidence="1">
    <location>
        <begin position="11"/>
        <end position="22"/>
    </location>
</feature>
<feature type="compositionally biased region" description="Polar residues" evidence="1">
    <location>
        <begin position="1"/>
        <end position="10"/>
    </location>
</feature>
<dbReference type="KEGG" id="xor:XOC_3821"/>
<reference evidence="2 3" key="1">
    <citation type="journal article" date="2011" name="J. Bacteriol.">
        <title>Two new complete genome sequences offer insight into host and tissue specificity of plant pathogenic Xanthomonas spp.</title>
        <authorList>
            <person name="Bogdanove A.J."/>
            <person name="Koebnik R."/>
            <person name="Lu H."/>
            <person name="Furutani A."/>
            <person name="Angiuoli S.V."/>
            <person name="Patil P.B."/>
            <person name="Van Sluys M.A."/>
            <person name="Ryan R.P."/>
            <person name="Meyer D.F."/>
            <person name="Han S.W."/>
            <person name="Aparna G."/>
            <person name="Rajaram M."/>
            <person name="Delcher A.L."/>
            <person name="Phillippy A.M."/>
            <person name="Puiu D."/>
            <person name="Schatz M.C."/>
            <person name="Shumway M."/>
            <person name="Sommer D.D."/>
            <person name="Trapnell C."/>
            <person name="Benahmed F."/>
            <person name="Dimitrov G."/>
            <person name="Madupu R."/>
            <person name="Radune D."/>
            <person name="Sullivan S."/>
            <person name="Jha G."/>
            <person name="Ishihara H."/>
            <person name="Lee S.W."/>
            <person name="Pandey A."/>
            <person name="Sharma V."/>
            <person name="Sriariyanun M."/>
            <person name="Szurek B."/>
            <person name="Vera-Cruz C.M."/>
            <person name="Dorman K.S."/>
            <person name="Ronald P.C."/>
            <person name="Verdier V."/>
            <person name="Dow J.M."/>
            <person name="Sonti R.V."/>
            <person name="Tsuge S."/>
            <person name="Brendel V.P."/>
            <person name="Rabinowicz P.D."/>
            <person name="Leach J.E."/>
            <person name="White F.F."/>
            <person name="Salzberg S.L."/>
        </authorList>
    </citation>
    <scope>NUCLEOTIDE SEQUENCE [LARGE SCALE GENOMIC DNA]</scope>
    <source>
        <strain evidence="2 3">BLS256</strain>
    </source>
</reference>
<proteinExistence type="predicted"/>
<gene>
    <name evidence="2" type="ORF">XOC_3821</name>
</gene>
<sequence>MNPSMGTNTSKRLEPGWRRSTGDEPAPTPPPSGGKPTFAGRIERCVERRTGRGELLQHFADGGQAGALDVGAVERLDRYLTLQFGGSDARAGDLHAVERARVRCGLGLLRPSECGNQTQRQLHGQA</sequence>
<organism evidence="2 3">
    <name type="scientific">Xanthomonas oryzae pv. oryzicola (strain BLS256)</name>
    <dbReference type="NCBI Taxonomy" id="383407"/>
    <lineage>
        <taxon>Bacteria</taxon>
        <taxon>Pseudomonadati</taxon>
        <taxon>Pseudomonadota</taxon>
        <taxon>Gammaproteobacteria</taxon>
        <taxon>Lysobacterales</taxon>
        <taxon>Lysobacteraceae</taxon>
        <taxon>Xanthomonas</taxon>
    </lineage>
</organism>
<evidence type="ECO:0000256" key="1">
    <source>
        <dbReference type="SAM" id="MobiDB-lite"/>
    </source>
</evidence>
<dbReference type="Proteomes" id="UP000008851">
    <property type="component" value="Chromosome"/>
</dbReference>
<feature type="region of interest" description="Disordered" evidence="1">
    <location>
        <begin position="1"/>
        <end position="39"/>
    </location>
</feature>
<dbReference type="AlphaFoldDB" id="G7TGG4"/>
<protein>
    <submittedName>
        <fullName evidence="2">Uncharacterized protein</fullName>
    </submittedName>
</protein>
<dbReference type="EMBL" id="CP003057">
    <property type="protein sequence ID" value="AEQ97911.1"/>
    <property type="molecule type" value="Genomic_DNA"/>
</dbReference>
<dbReference type="HOGENOM" id="CLU_1980739_0_0_6"/>
<evidence type="ECO:0000313" key="2">
    <source>
        <dbReference type="EMBL" id="AEQ97911.1"/>
    </source>
</evidence>
<evidence type="ECO:0000313" key="3">
    <source>
        <dbReference type="Proteomes" id="UP000008851"/>
    </source>
</evidence>
<name>G7TGG4_XANOB</name>